<feature type="region of interest" description="Disordered" evidence="1">
    <location>
        <begin position="389"/>
        <end position="453"/>
    </location>
</feature>
<evidence type="ECO:0008006" key="4">
    <source>
        <dbReference type="Google" id="ProtNLM"/>
    </source>
</evidence>
<gene>
    <name evidence="2" type="ORF">C2845_PM05G32890</name>
</gene>
<evidence type="ECO:0000313" key="2">
    <source>
        <dbReference type="EMBL" id="RLN30593.1"/>
    </source>
</evidence>
<accession>A0A3L6T1P6</accession>
<name>A0A3L6T1P6_PANMI</name>
<keyword evidence="3" id="KW-1185">Reference proteome</keyword>
<comment type="caution">
    <text evidence="2">The sequence shown here is derived from an EMBL/GenBank/DDBJ whole genome shotgun (WGS) entry which is preliminary data.</text>
</comment>
<reference evidence="3" key="1">
    <citation type="journal article" date="2019" name="Nat. Commun.">
        <title>The genome of broomcorn millet.</title>
        <authorList>
            <person name="Zou C."/>
            <person name="Miki D."/>
            <person name="Li D."/>
            <person name="Tang Q."/>
            <person name="Xiao L."/>
            <person name="Rajput S."/>
            <person name="Deng P."/>
            <person name="Jia W."/>
            <person name="Huang R."/>
            <person name="Zhang M."/>
            <person name="Sun Y."/>
            <person name="Hu J."/>
            <person name="Fu X."/>
            <person name="Schnable P.S."/>
            <person name="Li F."/>
            <person name="Zhang H."/>
            <person name="Feng B."/>
            <person name="Zhu X."/>
            <person name="Liu R."/>
            <person name="Schnable J.C."/>
            <person name="Zhu J.-K."/>
            <person name="Zhang H."/>
        </authorList>
    </citation>
    <scope>NUCLEOTIDE SEQUENCE [LARGE SCALE GENOMIC DNA]</scope>
</reference>
<dbReference type="AlphaFoldDB" id="A0A3L6T1P6"/>
<evidence type="ECO:0000313" key="3">
    <source>
        <dbReference type="Proteomes" id="UP000275267"/>
    </source>
</evidence>
<dbReference type="Proteomes" id="UP000275267">
    <property type="component" value="Unassembled WGS sequence"/>
</dbReference>
<dbReference type="EMBL" id="PQIB02000003">
    <property type="protein sequence ID" value="RLN30593.1"/>
    <property type="molecule type" value="Genomic_DNA"/>
</dbReference>
<feature type="region of interest" description="Disordered" evidence="1">
    <location>
        <begin position="326"/>
        <end position="374"/>
    </location>
</feature>
<organism evidence="2 3">
    <name type="scientific">Panicum miliaceum</name>
    <name type="common">Proso millet</name>
    <name type="synonym">Broomcorn millet</name>
    <dbReference type="NCBI Taxonomy" id="4540"/>
    <lineage>
        <taxon>Eukaryota</taxon>
        <taxon>Viridiplantae</taxon>
        <taxon>Streptophyta</taxon>
        <taxon>Embryophyta</taxon>
        <taxon>Tracheophyta</taxon>
        <taxon>Spermatophyta</taxon>
        <taxon>Magnoliopsida</taxon>
        <taxon>Liliopsida</taxon>
        <taxon>Poales</taxon>
        <taxon>Poaceae</taxon>
        <taxon>PACMAD clade</taxon>
        <taxon>Panicoideae</taxon>
        <taxon>Panicodae</taxon>
        <taxon>Paniceae</taxon>
        <taxon>Panicinae</taxon>
        <taxon>Panicum</taxon>
        <taxon>Panicum sect. Panicum</taxon>
    </lineage>
</organism>
<proteinExistence type="predicted"/>
<dbReference type="OrthoDB" id="715730at2759"/>
<sequence length="453" mass="51334">MGEKMRVVKRMSKAVACSMLPKMEMKVLALAKNRSLIGPKLKWCHGGGVAQGIGMAHLTFPLLETFYDSKHRAHVIVDRGMAARERGIEADSGLLLEKCWGGLRRYMRYMDDLDCITQNQLHLPHHVKRQFWRLQDFQPEPISTSQALHNIDRKKRYSEKDWRVKHVAWLLQWEQRQRMEPTSGAIHRNNHYKEYLRWFHSVTGVTIRPPRSNVPVEERAHIDDEDDIVDEYDDITRAGVQPERVPLENYMLARLANEAGVSIAHASGGQNGDGHLRAFAERVRRSCKRMAGKLNCIAAPDDQFVEVAARAGASSACRTSSITRMPYHYGQGTTTTPSRSTSRTGSRAASKGKAASTRQDSSDSKQDNDSEDTDPTYEVVRMSQMMDAPLPTHTQGEPSQAAEDAVTASPPPRRQRRSRGTDITRRKVLPTASGRQRRPKLPFSPPEQPRRRR</sequence>
<feature type="compositionally biased region" description="Low complexity" evidence="1">
    <location>
        <begin position="332"/>
        <end position="358"/>
    </location>
</feature>
<evidence type="ECO:0000256" key="1">
    <source>
        <dbReference type="SAM" id="MobiDB-lite"/>
    </source>
</evidence>
<dbReference type="STRING" id="4540.A0A3L6T1P6"/>
<protein>
    <recommendedName>
        <fullName evidence="4">Aminotransferase-like plant mobile domain-containing protein</fullName>
    </recommendedName>
</protein>